<dbReference type="InterPro" id="IPR043129">
    <property type="entry name" value="ATPase_NBD"/>
</dbReference>
<accession>A0A519B9M5</accession>
<evidence type="ECO:0000259" key="1">
    <source>
        <dbReference type="Pfam" id="PF14574"/>
    </source>
</evidence>
<dbReference type="InterPro" id="IPR042259">
    <property type="entry name" value="Raco-like_middle_sf"/>
</dbReference>
<dbReference type="EMBL" id="SGBD01000005">
    <property type="protein sequence ID" value="RZD13906.1"/>
    <property type="molecule type" value="Genomic_DNA"/>
</dbReference>
<dbReference type="PANTHER" id="PTHR42895:SF1">
    <property type="entry name" value="IRON-SULFUR CLUSTER PROTEIN"/>
    <property type="match status" value="1"/>
</dbReference>
<dbReference type="InterPro" id="IPR041414">
    <property type="entry name" value="Raco-like_middle"/>
</dbReference>
<organism evidence="3 4">
    <name type="scientific">Candidatus Acidulodesulfobacterium ferriphilum</name>
    <dbReference type="NCBI Taxonomy" id="2597223"/>
    <lineage>
        <taxon>Bacteria</taxon>
        <taxon>Deltaproteobacteria</taxon>
        <taxon>Candidatus Acidulodesulfobacterales</taxon>
        <taxon>Candidatus Acidulodesulfobacterium</taxon>
    </lineage>
</organism>
<dbReference type="Gene3D" id="3.30.420.480">
    <property type="entry name" value="Domain of unknown function (DUF4445)"/>
    <property type="match status" value="1"/>
</dbReference>
<dbReference type="InterPro" id="IPR052911">
    <property type="entry name" value="Corrinoid_activation_enz"/>
</dbReference>
<dbReference type="Pfam" id="PF17651">
    <property type="entry name" value="Raco_middle"/>
    <property type="match status" value="1"/>
</dbReference>
<dbReference type="PANTHER" id="PTHR42895">
    <property type="entry name" value="IRON-SULFUR CLUSTER-BINDING PROTEIN-RELATED"/>
    <property type="match status" value="1"/>
</dbReference>
<dbReference type="AlphaFoldDB" id="A0A519B9M5"/>
<dbReference type="Proteomes" id="UP000320813">
    <property type="component" value="Unassembled WGS sequence"/>
</dbReference>
<name>A0A519B9M5_9DELT</name>
<dbReference type="Pfam" id="PF14574">
    <property type="entry name" value="RACo_C_ter"/>
    <property type="match status" value="1"/>
</dbReference>
<reference evidence="3 4" key="1">
    <citation type="submission" date="2019-01" db="EMBL/GenBank/DDBJ databases">
        <title>Insights into ecological role of a new deltaproteobacterial order Candidatus Sinidesulfobacterales (Sva0485) by metagenomics and metatranscriptomics.</title>
        <authorList>
            <person name="Tan S."/>
            <person name="Liu J."/>
            <person name="Fang Y."/>
            <person name="Hedlund B.P."/>
            <person name="Lian Z.H."/>
            <person name="Huang L.Y."/>
            <person name="Li J.T."/>
            <person name="Huang L.N."/>
            <person name="Li W.J."/>
            <person name="Jiang H.C."/>
            <person name="Dong H.L."/>
            <person name="Shu W.S."/>
        </authorList>
    </citation>
    <scope>NUCLEOTIDE SEQUENCE [LARGE SCALE GENOMIC DNA]</scope>
    <source>
        <strain evidence="3">AP3</strain>
    </source>
</reference>
<dbReference type="InterPro" id="IPR027980">
    <property type="entry name" value="RACo_C"/>
</dbReference>
<evidence type="ECO:0000313" key="4">
    <source>
        <dbReference type="Proteomes" id="UP000320813"/>
    </source>
</evidence>
<sequence>MRNRYFLGIDLGTTTVAAALANSENSVISSKSILNFQYPEFGLDSIKRIQNGLDQNSVKKLQQRAVLTINTLIDDIKKETRLDYNDIEIVAIAGNTVMEMALCGYPLAPLSKPPYRASADLFFPDKTDFLQDFCLKNKELFIFPILDGFVGGDTVASIYYLDMAKRDKPIFLADFGTNVEIAIGNKHKIYTASAPAGPAFEGGNIKFGMTAETGAIFDVKLKNGIFKFKTINDARPKGICGSGIMSLMHELLKENIIDRNGRILPPDLIDSESYSVIDTKNGGQEVVLYFDDKINMRFFQEDVRQFQLAKSAVKSASEILIEKFKIYNDDDFDVYLSGTFGSHIKPEIIDLIDILPFKGKTINFTSDSVLSGCLKYITAKPSEREKDLRDIIKIAKNFPLSGSKLFEKHFIKNIAFLP</sequence>
<evidence type="ECO:0000313" key="3">
    <source>
        <dbReference type="EMBL" id="RZD13906.1"/>
    </source>
</evidence>
<dbReference type="SUPFAM" id="SSF53067">
    <property type="entry name" value="Actin-like ATPase domain"/>
    <property type="match status" value="1"/>
</dbReference>
<evidence type="ECO:0000259" key="2">
    <source>
        <dbReference type="Pfam" id="PF17651"/>
    </source>
</evidence>
<proteinExistence type="predicted"/>
<feature type="domain" description="RACo-like middle region" evidence="2">
    <location>
        <begin position="7"/>
        <end position="165"/>
    </location>
</feature>
<protein>
    <submittedName>
        <fullName evidence="3">DUF4445 domain-containing protein</fullName>
    </submittedName>
</protein>
<feature type="domain" description="RACo C-terminal" evidence="1">
    <location>
        <begin position="171"/>
        <end position="416"/>
    </location>
</feature>
<comment type="caution">
    <text evidence="3">The sequence shown here is derived from an EMBL/GenBank/DDBJ whole genome shotgun (WGS) entry which is preliminary data.</text>
</comment>
<gene>
    <name evidence="3" type="ORF">EVJ47_08220</name>
</gene>